<keyword evidence="3" id="KW-0862">Zinc</keyword>
<evidence type="ECO:0000313" key="5">
    <source>
        <dbReference type="EMBL" id="KAG6777174.1"/>
    </source>
</evidence>
<dbReference type="PANTHER" id="PTHR46214:SF8">
    <property type="entry name" value="RING_FYVE_PHD ZINC FINGER SUPERFAMILY PROTEIN"/>
    <property type="match status" value="1"/>
</dbReference>
<sequence>MDQDTQGNKGIIGNLDQVHRVRIANVSDLSGNSSNLDNGVAIETLKAMNSGEKVAAVVETGVLNANIEGLGSSERVASQGTSDRKRIEGSMNEGTVANTINMVNGAVLETVIVMNSRATSSVDGENKDLGAKNEELGLRGGMINEETRHGLGDGEVLNQVERGRGWYSSNSRAVLETLIAIGPEENAGINGGNQRLELRGNEMRLSKGTMDESEKKVSKVGKSSCVVDMTSGGGGTGGGGFKDNCDGERVCRICHLSSEGLLEAADATATATTNSMDLIQIGCGCKDDLGIAHVYCAETWFKLKGNRLILSSCVYYSICEICGETAMNIKGAGENAFLERRFIRSTGFSSESSGGCWRGQPFCNFLLACLLIFVPSHGDALISHMSFGLGDLCMGYWTCTFDPSNDPE</sequence>
<dbReference type="PANTHER" id="PTHR46214">
    <property type="entry name" value="ZINC FINGER, RING-CH-TYPE"/>
    <property type="match status" value="1"/>
</dbReference>
<organism evidence="5 6">
    <name type="scientific">Populus tomentosa</name>
    <name type="common">Chinese white poplar</name>
    <dbReference type="NCBI Taxonomy" id="118781"/>
    <lineage>
        <taxon>Eukaryota</taxon>
        <taxon>Viridiplantae</taxon>
        <taxon>Streptophyta</taxon>
        <taxon>Embryophyta</taxon>
        <taxon>Tracheophyta</taxon>
        <taxon>Spermatophyta</taxon>
        <taxon>Magnoliopsida</taxon>
        <taxon>eudicotyledons</taxon>
        <taxon>Gunneridae</taxon>
        <taxon>Pentapetalae</taxon>
        <taxon>rosids</taxon>
        <taxon>fabids</taxon>
        <taxon>Malpighiales</taxon>
        <taxon>Salicaceae</taxon>
        <taxon>Saliceae</taxon>
        <taxon>Populus</taxon>
    </lineage>
</organism>
<keyword evidence="2" id="KW-0863">Zinc-finger</keyword>
<accession>A0A8X8D3R9</accession>
<evidence type="ECO:0000259" key="4">
    <source>
        <dbReference type="PROSITE" id="PS51292"/>
    </source>
</evidence>
<dbReference type="InterPro" id="IPR011016">
    <property type="entry name" value="Znf_RING-CH"/>
</dbReference>
<dbReference type="OrthoDB" id="1734943at2759"/>
<dbReference type="Proteomes" id="UP000886885">
    <property type="component" value="Chromosome 4D"/>
</dbReference>
<gene>
    <name evidence="5" type="ORF">POTOM_016978</name>
</gene>
<evidence type="ECO:0000256" key="3">
    <source>
        <dbReference type="ARBA" id="ARBA00022833"/>
    </source>
</evidence>
<feature type="domain" description="RING-CH-type" evidence="4">
    <location>
        <begin position="243"/>
        <end position="329"/>
    </location>
</feature>
<name>A0A8X8D3R9_POPTO</name>
<evidence type="ECO:0000256" key="1">
    <source>
        <dbReference type="ARBA" id="ARBA00022723"/>
    </source>
</evidence>
<dbReference type="SMART" id="SM00744">
    <property type="entry name" value="RINGv"/>
    <property type="match status" value="1"/>
</dbReference>
<dbReference type="EMBL" id="JAAWWB010000008">
    <property type="protein sequence ID" value="KAG6777174.1"/>
    <property type="molecule type" value="Genomic_DNA"/>
</dbReference>
<reference evidence="5" key="1">
    <citation type="journal article" date="2020" name="bioRxiv">
        <title>Hybrid origin of Populus tomentosa Carr. identified through genome sequencing and phylogenomic analysis.</title>
        <authorList>
            <person name="An X."/>
            <person name="Gao K."/>
            <person name="Chen Z."/>
            <person name="Li J."/>
            <person name="Yang X."/>
            <person name="Yang X."/>
            <person name="Zhou J."/>
            <person name="Guo T."/>
            <person name="Zhao T."/>
            <person name="Huang S."/>
            <person name="Miao D."/>
            <person name="Khan W.U."/>
            <person name="Rao P."/>
            <person name="Ye M."/>
            <person name="Lei B."/>
            <person name="Liao W."/>
            <person name="Wang J."/>
            <person name="Ji L."/>
            <person name="Li Y."/>
            <person name="Guo B."/>
            <person name="Mustafa N.S."/>
            <person name="Li S."/>
            <person name="Yun Q."/>
            <person name="Keller S.R."/>
            <person name="Mao J."/>
            <person name="Zhang R."/>
            <person name="Strauss S.H."/>
        </authorList>
    </citation>
    <scope>NUCLEOTIDE SEQUENCE</scope>
    <source>
        <strain evidence="5">GM15</strain>
        <tissue evidence="5">Leaf</tissue>
    </source>
</reference>
<dbReference type="GO" id="GO:0008270">
    <property type="term" value="F:zinc ion binding"/>
    <property type="evidence" value="ECO:0007669"/>
    <property type="project" value="UniProtKB-KW"/>
</dbReference>
<dbReference type="AlphaFoldDB" id="A0A8X8D3R9"/>
<comment type="caution">
    <text evidence="5">The sequence shown here is derived from an EMBL/GenBank/DDBJ whole genome shotgun (WGS) entry which is preliminary data.</text>
</comment>
<evidence type="ECO:0000313" key="6">
    <source>
        <dbReference type="Proteomes" id="UP000886885"/>
    </source>
</evidence>
<evidence type="ECO:0000256" key="2">
    <source>
        <dbReference type="ARBA" id="ARBA00022771"/>
    </source>
</evidence>
<keyword evidence="1" id="KW-0479">Metal-binding</keyword>
<proteinExistence type="predicted"/>
<dbReference type="PROSITE" id="PS51292">
    <property type="entry name" value="ZF_RING_CH"/>
    <property type="match status" value="1"/>
</dbReference>
<keyword evidence="6" id="KW-1185">Reference proteome</keyword>
<protein>
    <recommendedName>
        <fullName evidence="4">RING-CH-type domain-containing protein</fullName>
    </recommendedName>
</protein>